<feature type="transmembrane region" description="Helical" evidence="6">
    <location>
        <begin position="139"/>
        <end position="158"/>
    </location>
</feature>
<name>A0A3L6EWP1_MAIZE</name>
<feature type="transmembrane region" description="Helical" evidence="6">
    <location>
        <begin position="208"/>
        <end position="229"/>
    </location>
</feature>
<keyword evidence="5 6" id="KW-0472">Membrane</keyword>
<keyword evidence="3 6" id="KW-0812">Transmembrane</keyword>
<comment type="similarity">
    <text evidence="2">Belongs to the TMEM45 family.</text>
</comment>
<protein>
    <recommendedName>
        <fullName evidence="9">Plant viral-response family protein</fullName>
    </recommendedName>
</protein>
<dbReference type="ExpressionAtlas" id="A0A3L6EWP1">
    <property type="expression patterns" value="baseline and differential"/>
</dbReference>
<evidence type="ECO:0000256" key="4">
    <source>
        <dbReference type="ARBA" id="ARBA00022989"/>
    </source>
</evidence>
<dbReference type="InterPro" id="IPR006904">
    <property type="entry name" value="DUF716"/>
</dbReference>
<dbReference type="AlphaFoldDB" id="A0A3L6EWP1"/>
<keyword evidence="4 6" id="KW-1133">Transmembrane helix</keyword>
<evidence type="ECO:0000313" key="8">
    <source>
        <dbReference type="Proteomes" id="UP000251960"/>
    </source>
</evidence>
<comment type="caution">
    <text evidence="7">The sequence shown here is derived from an EMBL/GenBank/DDBJ whole genome shotgun (WGS) entry which is preliminary data.</text>
</comment>
<reference evidence="7 8" key="1">
    <citation type="journal article" date="2018" name="Nat. Genet.">
        <title>Extensive intraspecific gene order and gene structural variations between Mo17 and other maize genomes.</title>
        <authorList>
            <person name="Sun S."/>
            <person name="Zhou Y."/>
            <person name="Chen J."/>
            <person name="Shi J."/>
            <person name="Zhao H."/>
            <person name="Zhao H."/>
            <person name="Song W."/>
            <person name="Zhang M."/>
            <person name="Cui Y."/>
            <person name="Dong X."/>
            <person name="Liu H."/>
            <person name="Ma X."/>
            <person name="Jiao Y."/>
            <person name="Wang B."/>
            <person name="Wei X."/>
            <person name="Stein J.C."/>
            <person name="Glaubitz J.C."/>
            <person name="Lu F."/>
            <person name="Yu G."/>
            <person name="Liang C."/>
            <person name="Fengler K."/>
            <person name="Li B."/>
            <person name="Rafalski A."/>
            <person name="Schnable P.S."/>
            <person name="Ware D.H."/>
            <person name="Buckler E.S."/>
            <person name="Lai J."/>
        </authorList>
    </citation>
    <scope>NUCLEOTIDE SEQUENCE [LARGE SCALE GENOMIC DNA]</scope>
    <source>
        <strain evidence="8">cv. Missouri 17</strain>
        <tissue evidence="7">Seedling</tissue>
    </source>
</reference>
<feature type="transmembrane region" description="Helical" evidence="6">
    <location>
        <begin position="265"/>
        <end position="284"/>
    </location>
</feature>
<feature type="transmembrane region" description="Helical" evidence="6">
    <location>
        <begin position="12"/>
        <end position="31"/>
    </location>
</feature>
<comment type="subcellular location">
    <subcellularLocation>
        <location evidence="1">Membrane</location>
        <topology evidence="1">Multi-pass membrane protein</topology>
    </subcellularLocation>
</comment>
<dbReference type="GO" id="GO:0016020">
    <property type="term" value="C:membrane"/>
    <property type="evidence" value="ECO:0007669"/>
    <property type="project" value="UniProtKB-SubCell"/>
</dbReference>
<dbReference type="EMBL" id="NCVQ01000005">
    <property type="protein sequence ID" value="PWZ25472.1"/>
    <property type="molecule type" value="Genomic_DNA"/>
</dbReference>
<dbReference type="Pfam" id="PF04819">
    <property type="entry name" value="DUF716"/>
    <property type="match status" value="1"/>
</dbReference>
<evidence type="ECO:0000256" key="5">
    <source>
        <dbReference type="ARBA" id="ARBA00023136"/>
    </source>
</evidence>
<dbReference type="PANTHER" id="PTHR46285:SF6">
    <property type="entry name" value="PLANT VIRAL-RESPONSE FAMILY PROTEIN"/>
    <property type="match status" value="1"/>
</dbReference>
<feature type="transmembrane region" description="Helical" evidence="6">
    <location>
        <begin position="178"/>
        <end position="196"/>
    </location>
</feature>
<organism evidence="7 8">
    <name type="scientific">Zea mays</name>
    <name type="common">Maize</name>
    <dbReference type="NCBI Taxonomy" id="4577"/>
    <lineage>
        <taxon>Eukaryota</taxon>
        <taxon>Viridiplantae</taxon>
        <taxon>Streptophyta</taxon>
        <taxon>Embryophyta</taxon>
        <taxon>Tracheophyta</taxon>
        <taxon>Spermatophyta</taxon>
        <taxon>Magnoliopsida</taxon>
        <taxon>Liliopsida</taxon>
        <taxon>Poales</taxon>
        <taxon>Poaceae</taxon>
        <taxon>PACMAD clade</taxon>
        <taxon>Panicoideae</taxon>
        <taxon>Andropogonodae</taxon>
        <taxon>Andropogoneae</taxon>
        <taxon>Tripsacinae</taxon>
        <taxon>Zea</taxon>
    </lineage>
</organism>
<evidence type="ECO:0000256" key="2">
    <source>
        <dbReference type="ARBA" id="ARBA00006948"/>
    </source>
</evidence>
<evidence type="ECO:0000313" key="7">
    <source>
        <dbReference type="EMBL" id="PWZ25472.1"/>
    </source>
</evidence>
<evidence type="ECO:0000256" key="3">
    <source>
        <dbReference type="ARBA" id="ARBA00022692"/>
    </source>
</evidence>
<sequence>MTMLPRGAADKIISHTLAGAMLSGLGLWHLFNHMRLLVSLAPTAPSSSSSRVLVVAPAAWFPAPRVRRLEPIAMLAAGAYGLATQMLAYSPMPFRADGSIPPERLPNHEHAIIYASLLVYAGSAIYLDDRRRQRHAAPAPPTLCMLLLAALFAQELFVFHVHSSSTDDHAGVEARLHWFLQASAAACLAAALLGAARLPADLQLAAGLVRSASLAFQGLWCVVIGVAWVPGMLPAGCHLDGGGGVHLRCRGEDSLRHAIAVVNLQFGWCMVLVTLLVVGIYVYVCKRYPAGAWSHGEVYGRLPEAEAADEDDDDSHHHDMETPNCKQLAAHDDVHEFTSLEIDV</sequence>
<feature type="transmembrane region" description="Helical" evidence="6">
    <location>
        <begin position="111"/>
        <end position="127"/>
    </location>
</feature>
<dbReference type="Proteomes" id="UP000251960">
    <property type="component" value="Chromosome 4"/>
</dbReference>
<evidence type="ECO:0008006" key="9">
    <source>
        <dbReference type="Google" id="ProtNLM"/>
    </source>
</evidence>
<evidence type="ECO:0000256" key="1">
    <source>
        <dbReference type="ARBA" id="ARBA00004141"/>
    </source>
</evidence>
<dbReference type="PANTHER" id="PTHR46285">
    <property type="entry name" value="PROTEINASE INHIBITOR I4, SERPIN (DUF716)-RELATED"/>
    <property type="match status" value="1"/>
</dbReference>
<gene>
    <name evidence="7" type="ORF">Zm00014a_027910</name>
</gene>
<proteinExistence type="inferred from homology"/>
<evidence type="ECO:0000256" key="6">
    <source>
        <dbReference type="SAM" id="Phobius"/>
    </source>
</evidence>
<accession>A0A3L6EWP1</accession>